<feature type="modified residue" description="N6-(pyridoxal phosphate)lysine" evidence="5">
    <location>
        <position position="198"/>
    </location>
</feature>
<evidence type="ECO:0000313" key="9">
    <source>
        <dbReference type="EMBL" id="SIS56021.1"/>
    </source>
</evidence>
<keyword evidence="10" id="KW-1185">Reference proteome</keyword>
<reference evidence="10" key="1">
    <citation type="submission" date="2017-01" db="EMBL/GenBank/DDBJ databases">
        <authorList>
            <person name="Varghese N."/>
            <person name="Submissions S."/>
        </authorList>
    </citation>
    <scope>NUCLEOTIDE SEQUENCE [LARGE SCALE GENOMIC DNA]</scope>
    <source>
        <strain evidence="10">DSM 19945</strain>
    </source>
</reference>
<dbReference type="PIRSF" id="PIRSF000524">
    <property type="entry name" value="SPT"/>
    <property type="match status" value="1"/>
</dbReference>
<organism evidence="9 10">
    <name type="scientific">Rhodobacter aestuarii</name>
    <dbReference type="NCBI Taxonomy" id="453582"/>
    <lineage>
        <taxon>Bacteria</taxon>
        <taxon>Pseudomonadati</taxon>
        <taxon>Pseudomonadota</taxon>
        <taxon>Alphaproteobacteria</taxon>
        <taxon>Rhodobacterales</taxon>
        <taxon>Rhodobacter group</taxon>
        <taxon>Rhodobacter</taxon>
    </lineage>
</organism>
<dbReference type="PROSITE" id="PS00595">
    <property type="entry name" value="AA_TRANSFER_CLASS_5"/>
    <property type="match status" value="1"/>
</dbReference>
<dbReference type="GO" id="GO:0019265">
    <property type="term" value="P:glycine biosynthetic process, by transamination of glyoxylate"/>
    <property type="evidence" value="ECO:0007669"/>
    <property type="project" value="TreeGrafter"/>
</dbReference>
<dbReference type="GO" id="GO:0008453">
    <property type="term" value="F:alanine-glyoxylate transaminase activity"/>
    <property type="evidence" value="ECO:0007669"/>
    <property type="project" value="TreeGrafter"/>
</dbReference>
<evidence type="ECO:0000313" key="10">
    <source>
        <dbReference type="Proteomes" id="UP000186221"/>
    </source>
</evidence>
<comment type="cofactor">
    <cofactor evidence="1 5 7">
        <name>pyridoxal 5'-phosphate</name>
        <dbReference type="ChEBI" id="CHEBI:597326"/>
    </cofactor>
</comment>
<evidence type="ECO:0000256" key="3">
    <source>
        <dbReference type="ARBA" id="ARBA00022898"/>
    </source>
</evidence>
<evidence type="ECO:0000259" key="8">
    <source>
        <dbReference type="Pfam" id="PF00266"/>
    </source>
</evidence>
<feature type="binding site" evidence="4">
    <location>
        <position position="354"/>
    </location>
    <ligand>
        <name>substrate</name>
    </ligand>
</feature>
<evidence type="ECO:0000256" key="5">
    <source>
        <dbReference type="PIRSR" id="PIRSR000524-50"/>
    </source>
</evidence>
<name>A0A1N7K375_9RHOB</name>
<dbReference type="InterPro" id="IPR015421">
    <property type="entry name" value="PyrdxlP-dep_Trfase_major"/>
</dbReference>
<keyword evidence="9" id="KW-0670">Pyruvate</keyword>
<dbReference type="GO" id="GO:0004760">
    <property type="term" value="F:L-serine-pyruvate transaminase activity"/>
    <property type="evidence" value="ECO:0007669"/>
    <property type="project" value="TreeGrafter"/>
</dbReference>
<dbReference type="PANTHER" id="PTHR21152:SF40">
    <property type="entry name" value="ALANINE--GLYOXYLATE AMINOTRANSFERASE"/>
    <property type="match status" value="1"/>
</dbReference>
<dbReference type="InterPro" id="IPR020578">
    <property type="entry name" value="Aminotrans_V_PyrdxlP_BS"/>
</dbReference>
<dbReference type="InterPro" id="IPR015424">
    <property type="entry name" value="PyrdxlP-dep_Trfase"/>
</dbReference>
<dbReference type="InterPro" id="IPR000192">
    <property type="entry name" value="Aminotrans_V_dom"/>
</dbReference>
<comment type="similarity">
    <text evidence="2 6">Belongs to the class-V pyridoxal-phosphate-dependent aminotransferase family.</text>
</comment>
<dbReference type="OrthoDB" id="389074at2"/>
<dbReference type="SUPFAM" id="SSF53383">
    <property type="entry name" value="PLP-dependent transferases"/>
    <property type="match status" value="1"/>
</dbReference>
<protein>
    <submittedName>
        <fullName evidence="9">Alanine-glyoxylate transaminase / serine-glyoxylate transaminase / serine-pyruvate transaminase</fullName>
    </submittedName>
</protein>
<dbReference type="STRING" id="453582.SAMN05421580_102227"/>
<feature type="domain" description="Aminotransferase class V" evidence="8">
    <location>
        <begin position="76"/>
        <end position="354"/>
    </location>
</feature>
<evidence type="ECO:0000256" key="1">
    <source>
        <dbReference type="ARBA" id="ARBA00001933"/>
    </source>
</evidence>
<evidence type="ECO:0000256" key="6">
    <source>
        <dbReference type="RuleBase" id="RU004075"/>
    </source>
</evidence>
<dbReference type="Proteomes" id="UP000186221">
    <property type="component" value="Unassembled WGS sequence"/>
</dbReference>
<keyword evidence="3 5" id="KW-0663">Pyridoxal phosphate</keyword>
<dbReference type="Gene3D" id="3.40.640.10">
    <property type="entry name" value="Type I PLP-dependent aspartate aminotransferase-like (Major domain)"/>
    <property type="match status" value="1"/>
</dbReference>
<accession>A0A1N7K375</accession>
<evidence type="ECO:0000256" key="4">
    <source>
        <dbReference type="PIRSR" id="PIRSR000524-1"/>
    </source>
</evidence>
<dbReference type="PANTHER" id="PTHR21152">
    <property type="entry name" value="AMINOTRANSFERASE CLASS V"/>
    <property type="match status" value="1"/>
</dbReference>
<dbReference type="AlphaFoldDB" id="A0A1N7K375"/>
<sequence>MSLAHGRSYLAIPGPSVMPERVLAAMHRSAPNIYEGDLVDLTGQVVADLRRVALSTSHVAIYICNGHGTWEASIANIFSRGDKVLSLQTGRFGQGWAAQAEAMGVTVEALDFGLTTPVDPNRVEAALRADTGHDIKAVFLTHVDTATSIRNDVAAVRAAMDAAGHPALLAVDCIASLACDAFRFDDWGVDVMIAASQKGLMVPPGLGFVWVSDKALAVSRSADLRTPYWDWAPRIAPDFYYQHFCGTAPTHHLFGMAESLKMILDEEGLPHVWARHQALARAVAAAFEAWGQGGDLALNVADPAFRAGSVTAARIGQGGAERLRRWCEAEAGVTLGIGLGMAAMGSAEADDFLRVAHMGHVNAHMTLGVLAVMEAGLQALNISHGAGGIQAAAAVVAAGA</sequence>
<gene>
    <name evidence="9" type="ORF">SAMN05421580_102227</name>
</gene>
<dbReference type="RefSeq" id="WP_076483815.1">
    <property type="nucleotide sequence ID" value="NZ_FTOG01000002.1"/>
</dbReference>
<dbReference type="EMBL" id="FTOG01000002">
    <property type="protein sequence ID" value="SIS56021.1"/>
    <property type="molecule type" value="Genomic_DNA"/>
</dbReference>
<dbReference type="InterPro" id="IPR024169">
    <property type="entry name" value="SP_NH2Trfase/AEP_transaminase"/>
</dbReference>
<dbReference type="Pfam" id="PF00266">
    <property type="entry name" value="Aminotran_5"/>
    <property type="match status" value="1"/>
</dbReference>
<evidence type="ECO:0000256" key="7">
    <source>
        <dbReference type="RuleBase" id="RU004504"/>
    </source>
</evidence>
<dbReference type="InterPro" id="IPR015422">
    <property type="entry name" value="PyrdxlP-dep_Trfase_small"/>
</dbReference>
<evidence type="ECO:0000256" key="2">
    <source>
        <dbReference type="ARBA" id="ARBA00009236"/>
    </source>
</evidence>
<dbReference type="Gene3D" id="3.90.1150.10">
    <property type="entry name" value="Aspartate Aminotransferase, domain 1"/>
    <property type="match status" value="1"/>
</dbReference>
<proteinExistence type="inferred from homology"/>